<dbReference type="EMBL" id="JAIQCV010000002">
    <property type="protein sequence ID" value="KAH1123181.1"/>
    <property type="molecule type" value="Genomic_DNA"/>
</dbReference>
<dbReference type="OrthoDB" id="998461at2759"/>
<dbReference type="Proteomes" id="UP000828251">
    <property type="component" value="Unassembled WGS sequence"/>
</dbReference>
<accession>A0A9D3WGP3</accession>
<feature type="region of interest" description="Disordered" evidence="1">
    <location>
        <begin position="154"/>
        <end position="175"/>
    </location>
</feature>
<organism evidence="2 3">
    <name type="scientific">Gossypium stocksii</name>
    <dbReference type="NCBI Taxonomy" id="47602"/>
    <lineage>
        <taxon>Eukaryota</taxon>
        <taxon>Viridiplantae</taxon>
        <taxon>Streptophyta</taxon>
        <taxon>Embryophyta</taxon>
        <taxon>Tracheophyta</taxon>
        <taxon>Spermatophyta</taxon>
        <taxon>Magnoliopsida</taxon>
        <taxon>eudicotyledons</taxon>
        <taxon>Gunneridae</taxon>
        <taxon>Pentapetalae</taxon>
        <taxon>rosids</taxon>
        <taxon>malvids</taxon>
        <taxon>Malvales</taxon>
        <taxon>Malvaceae</taxon>
        <taxon>Malvoideae</taxon>
        <taxon>Gossypium</taxon>
    </lineage>
</organism>
<keyword evidence="3" id="KW-1185">Reference proteome</keyword>
<dbReference type="AlphaFoldDB" id="A0A9D3WGP3"/>
<evidence type="ECO:0000256" key="1">
    <source>
        <dbReference type="SAM" id="MobiDB-lite"/>
    </source>
</evidence>
<evidence type="ECO:0000313" key="3">
    <source>
        <dbReference type="Proteomes" id="UP000828251"/>
    </source>
</evidence>
<sequence>MWSIHDSSHCTSNVFSCLFGTEQIGPTTTLQTYKLQYFLDPQTVVLTSMIPDENSVLQENPAFVLYALHSQRKGDLSMKDFLMKVKGYCDSLVSCGETMIQLLLIIPLRVPHVAEDVITCLALVFSANFVEKQGILLIVAIIDSSATHNLTHSASTMKQSTPYNGPGSVAKQNRPTELHGTGRYIQSNLYRQMIKQSLAISQSSIETCIPIHSDSVPNIAHIQLQNRVVFTLSKLSREVGTHRLTIAFDLP</sequence>
<gene>
    <name evidence="2" type="ORF">J1N35_006341</name>
</gene>
<reference evidence="2 3" key="1">
    <citation type="journal article" date="2021" name="Plant Biotechnol. J.">
        <title>Multi-omics assisted identification of the key and species-specific regulatory components of drought-tolerant mechanisms in Gossypium stocksii.</title>
        <authorList>
            <person name="Yu D."/>
            <person name="Ke L."/>
            <person name="Zhang D."/>
            <person name="Wu Y."/>
            <person name="Sun Y."/>
            <person name="Mei J."/>
            <person name="Sun J."/>
            <person name="Sun Y."/>
        </authorList>
    </citation>
    <scope>NUCLEOTIDE SEQUENCE [LARGE SCALE GENOMIC DNA]</scope>
    <source>
        <strain evidence="3">cv. E1</strain>
        <tissue evidence="2">Leaf</tissue>
    </source>
</reference>
<evidence type="ECO:0000313" key="2">
    <source>
        <dbReference type="EMBL" id="KAH1123181.1"/>
    </source>
</evidence>
<comment type="caution">
    <text evidence="2">The sequence shown here is derived from an EMBL/GenBank/DDBJ whole genome shotgun (WGS) entry which is preliminary data.</text>
</comment>
<proteinExistence type="predicted"/>
<name>A0A9D3WGP3_9ROSI</name>
<protein>
    <submittedName>
        <fullName evidence="2">Uncharacterized protein</fullName>
    </submittedName>
</protein>
<feature type="compositionally biased region" description="Polar residues" evidence="1">
    <location>
        <begin position="154"/>
        <end position="163"/>
    </location>
</feature>